<evidence type="ECO:0000256" key="1">
    <source>
        <dbReference type="ARBA" id="ARBA00022603"/>
    </source>
</evidence>
<evidence type="ECO:0000313" key="5">
    <source>
        <dbReference type="Proteomes" id="UP000677082"/>
    </source>
</evidence>
<dbReference type="GO" id="GO:0032259">
    <property type="term" value="P:methylation"/>
    <property type="evidence" value="ECO:0007669"/>
    <property type="project" value="UniProtKB-KW"/>
</dbReference>
<dbReference type="Gene3D" id="3.40.50.150">
    <property type="entry name" value="Vaccinia Virus protein VP39"/>
    <property type="match status" value="1"/>
</dbReference>
<evidence type="ECO:0000313" key="4">
    <source>
        <dbReference type="EMBL" id="GIM90153.1"/>
    </source>
</evidence>
<reference evidence="4 5" key="1">
    <citation type="submission" date="2021-03" db="EMBL/GenBank/DDBJ databases">
        <title>Whole genome shotgun sequence of Actinoplanes toevensis NBRC 105298.</title>
        <authorList>
            <person name="Komaki H."/>
            <person name="Tamura T."/>
        </authorList>
    </citation>
    <scope>NUCLEOTIDE SEQUENCE [LARGE SCALE GENOMIC DNA]</scope>
    <source>
        <strain evidence="4 5">NBRC 105298</strain>
    </source>
</reference>
<dbReference type="SUPFAM" id="SSF53335">
    <property type="entry name" value="S-adenosyl-L-methionine-dependent methyltransferases"/>
    <property type="match status" value="1"/>
</dbReference>
<sequence>MALFPIDLPSRAIAAGCPPGGRVLDPFSGAGTTGMAAVHLGRSYTGIDIYARFHDEALTRLQPYLPPDPGGGPQT</sequence>
<dbReference type="InterPro" id="IPR001091">
    <property type="entry name" value="RM_Methyltransferase"/>
</dbReference>
<feature type="domain" description="DNA methylase N-4/N-6" evidence="3">
    <location>
        <begin position="3"/>
        <end position="57"/>
    </location>
</feature>
<keyword evidence="2" id="KW-0808">Transferase</keyword>
<evidence type="ECO:0000259" key="3">
    <source>
        <dbReference type="Pfam" id="PF01555"/>
    </source>
</evidence>
<dbReference type="Pfam" id="PF01555">
    <property type="entry name" value="N6_N4_Mtase"/>
    <property type="match status" value="1"/>
</dbReference>
<dbReference type="RefSeq" id="WP_246606408.1">
    <property type="nucleotide sequence ID" value="NZ_BOQN01000023.1"/>
</dbReference>
<dbReference type="GO" id="GO:0003677">
    <property type="term" value="F:DNA binding"/>
    <property type="evidence" value="ECO:0007669"/>
    <property type="project" value="InterPro"/>
</dbReference>
<name>A0A919W4I9_9ACTN</name>
<dbReference type="PRINTS" id="PR00508">
    <property type="entry name" value="S21N4MTFRASE"/>
</dbReference>
<gene>
    <name evidence="4" type="ORF">Ato02nite_019460</name>
</gene>
<evidence type="ECO:0000256" key="2">
    <source>
        <dbReference type="ARBA" id="ARBA00022679"/>
    </source>
</evidence>
<proteinExistence type="predicted"/>
<dbReference type="Proteomes" id="UP000677082">
    <property type="component" value="Unassembled WGS sequence"/>
</dbReference>
<dbReference type="GO" id="GO:0008170">
    <property type="term" value="F:N-methyltransferase activity"/>
    <property type="evidence" value="ECO:0007669"/>
    <property type="project" value="InterPro"/>
</dbReference>
<organism evidence="4 5">
    <name type="scientific">Paractinoplanes toevensis</name>
    <dbReference type="NCBI Taxonomy" id="571911"/>
    <lineage>
        <taxon>Bacteria</taxon>
        <taxon>Bacillati</taxon>
        <taxon>Actinomycetota</taxon>
        <taxon>Actinomycetes</taxon>
        <taxon>Micromonosporales</taxon>
        <taxon>Micromonosporaceae</taxon>
        <taxon>Paractinoplanes</taxon>
    </lineage>
</organism>
<comment type="caution">
    <text evidence="4">The sequence shown here is derived from an EMBL/GenBank/DDBJ whole genome shotgun (WGS) entry which is preliminary data.</text>
</comment>
<dbReference type="EMBL" id="BOQN01000023">
    <property type="protein sequence ID" value="GIM90153.1"/>
    <property type="molecule type" value="Genomic_DNA"/>
</dbReference>
<dbReference type="InterPro" id="IPR029063">
    <property type="entry name" value="SAM-dependent_MTases_sf"/>
</dbReference>
<keyword evidence="1" id="KW-0489">Methyltransferase</keyword>
<accession>A0A919W4I9</accession>
<protein>
    <recommendedName>
        <fullName evidence="3">DNA methylase N-4/N-6 domain-containing protein</fullName>
    </recommendedName>
</protein>
<keyword evidence="5" id="KW-1185">Reference proteome</keyword>
<dbReference type="InterPro" id="IPR002941">
    <property type="entry name" value="DNA_methylase_N4/N6"/>
</dbReference>
<dbReference type="AlphaFoldDB" id="A0A919W4I9"/>